<dbReference type="RefSeq" id="WP_132378655.1">
    <property type="nucleotide sequence ID" value="NZ_DAIPCY010000048.1"/>
</dbReference>
<evidence type="ECO:0000256" key="2">
    <source>
        <dbReference type="SAM" id="MobiDB-lite"/>
    </source>
</evidence>
<dbReference type="AlphaFoldDB" id="A0A4R3KI63"/>
<dbReference type="PANTHER" id="PTHR30404">
    <property type="entry name" value="N-ACETYLMURAMOYL-L-ALANINE AMIDASE"/>
    <property type="match status" value="1"/>
</dbReference>
<comment type="caution">
    <text evidence="5">The sequence shown here is derived from an EMBL/GenBank/DDBJ whole genome shotgun (WGS) entry which is preliminary data.</text>
</comment>
<evidence type="ECO:0000259" key="4">
    <source>
        <dbReference type="SMART" id="SM00646"/>
    </source>
</evidence>
<evidence type="ECO:0000256" key="1">
    <source>
        <dbReference type="ARBA" id="ARBA00022801"/>
    </source>
</evidence>
<dbReference type="SUPFAM" id="SSF53187">
    <property type="entry name" value="Zn-dependent exopeptidases"/>
    <property type="match status" value="1"/>
</dbReference>
<proteinExistence type="predicted"/>
<dbReference type="CDD" id="cd02696">
    <property type="entry name" value="MurNAc-LAA"/>
    <property type="match status" value="1"/>
</dbReference>
<dbReference type="PANTHER" id="PTHR30404:SF0">
    <property type="entry name" value="N-ACETYLMURAMOYL-L-ALANINE AMIDASE AMIC"/>
    <property type="match status" value="1"/>
</dbReference>
<feature type="signal peptide" evidence="3">
    <location>
        <begin position="1"/>
        <end position="18"/>
    </location>
</feature>
<dbReference type="Gene3D" id="3.40.630.40">
    <property type="entry name" value="Zn-dependent exopeptidases"/>
    <property type="match status" value="1"/>
</dbReference>
<keyword evidence="3" id="KW-0732">Signal</keyword>
<feature type="domain" description="MurNAc-LAA" evidence="4">
    <location>
        <begin position="154"/>
        <end position="273"/>
    </location>
</feature>
<evidence type="ECO:0000313" key="6">
    <source>
        <dbReference type="Proteomes" id="UP000295726"/>
    </source>
</evidence>
<dbReference type="GO" id="GO:0008745">
    <property type="term" value="F:N-acetylmuramoyl-L-alanine amidase activity"/>
    <property type="evidence" value="ECO:0007669"/>
    <property type="project" value="InterPro"/>
</dbReference>
<dbReference type="InterPro" id="IPR002508">
    <property type="entry name" value="MurNAc-LAA_cat"/>
</dbReference>
<feature type="chain" id="PRO_5038952404" evidence="3">
    <location>
        <begin position="19"/>
        <end position="278"/>
    </location>
</feature>
<dbReference type="EMBL" id="SLZZ01000002">
    <property type="protein sequence ID" value="TCS82371.1"/>
    <property type="molecule type" value="Genomic_DNA"/>
</dbReference>
<dbReference type="InterPro" id="IPR050695">
    <property type="entry name" value="N-acetylmuramoyl_amidase_3"/>
</dbReference>
<evidence type="ECO:0000313" key="5">
    <source>
        <dbReference type="EMBL" id="TCS82371.1"/>
    </source>
</evidence>
<keyword evidence="1" id="KW-0378">Hydrolase</keyword>
<gene>
    <name evidence="5" type="ORF">EDD59_102240</name>
</gene>
<accession>A0A4R3KI63</accession>
<name>A0A4R3KI63_9FIRM</name>
<feature type="region of interest" description="Disordered" evidence="2">
    <location>
        <begin position="31"/>
        <end position="68"/>
    </location>
</feature>
<dbReference type="Pfam" id="PF01520">
    <property type="entry name" value="Amidase_3"/>
    <property type="match status" value="1"/>
</dbReference>
<dbReference type="Proteomes" id="UP000295726">
    <property type="component" value="Unassembled WGS sequence"/>
</dbReference>
<dbReference type="GO" id="GO:0030288">
    <property type="term" value="C:outer membrane-bounded periplasmic space"/>
    <property type="evidence" value="ECO:0007669"/>
    <property type="project" value="TreeGrafter"/>
</dbReference>
<protein>
    <submittedName>
        <fullName evidence="5">N-acetylmuramoyl-L-alanine amidase</fullName>
    </submittedName>
</protein>
<dbReference type="SMART" id="SM00646">
    <property type="entry name" value="Ami_3"/>
    <property type="match status" value="1"/>
</dbReference>
<organism evidence="5 6">
    <name type="scientific">Muricomes intestini</name>
    <dbReference type="NCBI Taxonomy" id="1796634"/>
    <lineage>
        <taxon>Bacteria</taxon>
        <taxon>Bacillati</taxon>
        <taxon>Bacillota</taxon>
        <taxon>Clostridia</taxon>
        <taxon>Lachnospirales</taxon>
        <taxon>Lachnospiraceae</taxon>
        <taxon>Muricomes</taxon>
    </lineage>
</organism>
<dbReference type="PROSITE" id="PS51257">
    <property type="entry name" value="PROKAR_LIPOPROTEIN"/>
    <property type="match status" value="1"/>
</dbReference>
<reference evidence="5 6" key="1">
    <citation type="submission" date="2019-03" db="EMBL/GenBank/DDBJ databases">
        <title>Genomic Encyclopedia of Type Strains, Phase IV (KMG-IV): sequencing the most valuable type-strain genomes for metagenomic binning, comparative biology and taxonomic classification.</title>
        <authorList>
            <person name="Goeker M."/>
        </authorList>
    </citation>
    <scope>NUCLEOTIDE SEQUENCE [LARGE SCALE GENOMIC DNA]</scope>
    <source>
        <strain evidence="5 6">DSM 29489</strain>
    </source>
</reference>
<keyword evidence="6" id="KW-1185">Reference proteome</keyword>
<dbReference type="OrthoDB" id="43070at2"/>
<sequence>MGTVKGVLLVLCAAMVLAGCSGKSQEEEYKVAQAEKEQREARERNEEEQVLREEQEAREEKTVPKDAKEKQKIIVLDPGHSAVLPEGSEPLGPGASEFKPADTSGTTGISTGVPEYELTLNISIKLKQELENRGYAVLMTRKTNDIPVSCVQRAETANNAKADVFVRIHANGSEEQSARGAMTICITPQNPYVPELYTASRQLSDCIINKLCEAAGSENDGVLETDSMSGNNWCIVPATIVEMGYMTNPEEDKLLQTRSYQEKIVQGIAGGIDDFFGY</sequence>
<dbReference type="GO" id="GO:0009253">
    <property type="term" value="P:peptidoglycan catabolic process"/>
    <property type="evidence" value="ECO:0007669"/>
    <property type="project" value="InterPro"/>
</dbReference>
<evidence type="ECO:0000256" key="3">
    <source>
        <dbReference type="SAM" id="SignalP"/>
    </source>
</evidence>